<evidence type="ECO:0000259" key="5">
    <source>
        <dbReference type="PROSITE" id="PS50850"/>
    </source>
</evidence>
<proteinExistence type="predicted"/>
<feature type="transmembrane region" description="Helical" evidence="4">
    <location>
        <begin position="347"/>
        <end position="365"/>
    </location>
</feature>
<organism evidence="6 7">
    <name type="scientific">Allohahella marinimesophila</name>
    <dbReference type="NCBI Taxonomy" id="1054972"/>
    <lineage>
        <taxon>Bacteria</taxon>
        <taxon>Pseudomonadati</taxon>
        <taxon>Pseudomonadota</taxon>
        <taxon>Gammaproteobacteria</taxon>
        <taxon>Oceanospirillales</taxon>
        <taxon>Hahellaceae</taxon>
        <taxon>Allohahella</taxon>
    </lineage>
</organism>
<dbReference type="Gene3D" id="1.20.1250.20">
    <property type="entry name" value="MFS general substrate transporter like domains"/>
    <property type="match status" value="2"/>
</dbReference>
<accession>A0ABP7Q1W6</accession>
<evidence type="ECO:0000256" key="4">
    <source>
        <dbReference type="SAM" id="Phobius"/>
    </source>
</evidence>
<feature type="domain" description="Major facilitator superfamily (MFS) profile" evidence="5">
    <location>
        <begin position="1"/>
        <end position="369"/>
    </location>
</feature>
<name>A0ABP7Q1W6_9GAMM</name>
<keyword evidence="3 4" id="KW-0472">Membrane</keyword>
<dbReference type="InterPro" id="IPR052528">
    <property type="entry name" value="Sugar_transport-like"/>
</dbReference>
<feature type="transmembrane region" description="Helical" evidence="4">
    <location>
        <begin position="54"/>
        <end position="71"/>
    </location>
</feature>
<dbReference type="PANTHER" id="PTHR23526:SF4">
    <property type="entry name" value="INTEGRAL MEMBRANE TRANSPORT PROTEIN"/>
    <property type="match status" value="1"/>
</dbReference>
<dbReference type="EMBL" id="BAABBO010000018">
    <property type="protein sequence ID" value="GAA3975167.1"/>
    <property type="molecule type" value="Genomic_DNA"/>
</dbReference>
<feature type="transmembrane region" description="Helical" evidence="4">
    <location>
        <begin position="20"/>
        <end position="42"/>
    </location>
</feature>
<dbReference type="InterPro" id="IPR036259">
    <property type="entry name" value="MFS_trans_sf"/>
</dbReference>
<sequence length="378" mass="39255">MVQSMLLVTIPLYALELGASPVMIGSILSVPYILPLIFAIPLGAAVTRIGGVKVIVAGGFGMTMGPLAMWLVPGYTGLIICQLLVGVAHILMVLAAQSIIAGLGRGKALEQYFGWYATCLSGGQLVGPLWAGYMIDTDGTRSTFAVMAGIALISVASGFFLTGAARLGQATRKSMTGFRAQGRLLKQNSGVQISIATTVAVMFAMGAYGSFLPVYLESLSISATMIGSLVSLRAFASMAIRPFMAPTISLLGGRAAAMVISVGLVGLALCLTGFFENIVPLGVLALALGVGSGISQPLSMVVLAEHVDAEQRAGALGMRLMGNRGVQFSAPLLLGVLAEFTSFTVTFLVAGVVVFIGLAIIYRLVPGFKQRERDLAVL</sequence>
<feature type="transmembrane region" description="Helical" evidence="4">
    <location>
        <begin position="189"/>
        <end position="208"/>
    </location>
</feature>
<feature type="transmembrane region" description="Helical" evidence="4">
    <location>
        <begin position="145"/>
        <end position="168"/>
    </location>
</feature>
<dbReference type="Pfam" id="PF07690">
    <property type="entry name" value="MFS_1"/>
    <property type="match status" value="1"/>
</dbReference>
<feature type="transmembrane region" description="Helical" evidence="4">
    <location>
        <begin position="214"/>
        <end position="235"/>
    </location>
</feature>
<feature type="transmembrane region" description="Helical" evidence="4">
    <location>
        <begin position="255"/>
        <end position="275"/>
    </location>
</feature>
<comment type="caution">
    <text evidence="6">The sequence shown here is derived from an EMBL/GenBank/DDBJ whole genome shotgun (WGS) entry which is preliminary data.</text>
</comment>
<keyword evidence="7" id="KW-1185">Reference proteome</keyword>
<evidence type="ECO:0000256" key="3">
    <source>
        <dbReference type="ARBA" id="ARBA00023136"/>
    </source>
</evidence>
<dbReference type="SUPFAM" id="SSF103473">
    <property type="entry name" value="MFS general substrate transporter"/>
    <property type="match status" value="1"/>
</dbReference>
<gene>
    <name evidence="6" type="ORF">GCM10022278_35170</name>
</gene>
<evidence type="ECO:0000256" key="2">
    <source>
        <dbReference type="ARBA" id="ARBA00022989"/>
    </source>
</evidence>
<reference evidence="7" key="1">
    <citation type="journal article" date="2019" name="Int. J. Syst. Evol. Microbiol.">
        <title>The Global Catalogue of Microorganisms (GCM) 10K type strain sequencing project: providing services to taxonomists for standard genome sequencing and annotation.</title>
        <authorList>
            <consortium name="The Broad Institute Genomics Platform"/>
            <consortium name="The Broad Institute Genome Sequencing Center for Infectious Disease"/>
            <person name="Wu L."/>
            <person name="Ma J."/>
        </authorList>
    </citation>
    <scope>NUCLEOTIDE SEQUENCE [LARGE SCALE GENOMIC DNA]</scope>
    <source>
        <strain evidence="7">JCM 17555</strain>
    </source>
</reference>
<dbReference type="PROSITE" id="PS50850">
    <property type="entry name" value="MFS"/>
    <property type="match status" value="1"/>
</dbReference>
<dbReference type="PANTHER" id="PTHR23526">
    <property type="entry name" value="INTEGRAL MEMBRANE TRANSPORT PROTEIN-RELATED"/>
    <property type="match status" value="1"/>
</dbReference>
<keyword evidence="1 4" id="KW-0812">Transmembrane</keyword>
<keyword evidence="2 4" id="KW-1133">Transmembrane helix</keyword>
<dbReference type="Proteomes" id="UP001501337">
    <property type="component" value="Unassembled WGS sequence"/>
</dbReference>
<dbReference type="InterPro" id="IPR011701">
    <property type="entry name" value="MFS"/>
</dbReference>
<protein>
    <submittedName>
        <fullName evidence="6">MFS transporter</fullName>
    </submittedName>
</protein>
<evidence type="ECO:0000313" key="6">
    <source>
        <dbReference type="EMBL" id="GAA3975167.1"/>
    </source>
</evidence>
<feature type="transmembrane region" description="Helical" evidence="4">
    <location>
        <begin position="113"/>
        <end position="133"/>
    </location>
</feature>
<evidence type="ECO:0000256" key="1">
    <source>
        <dbReference type="ARBA" id="ARBA00022692"/>
    </source>
</evidence>
<feature type="transmembrane region" description="Helical" evidence="4">
    <location>
        <begin position="77"/>
        <end position="101"/>
    </location>
</feature>
<dbReference type="InterPro" id="IPR020846">
    <property type="entry name" value="MFS_dom"/>
</dbReference>
<evidence type="ECO:0000313" key="7">
    <source>
        <dbReference type="Proteomes" id="UP001501337"/>
    </source>
</evidence>